<accession>C4WWB3</accession>
<dbReference type="EMBL" id="AK341962">
    <property type="protein sequence ID" value="BAH72183.1"/>
    <property type="molecule type" value="mRNA"/>
</dbReference>
<proteinExistence type="evidence at transcript level"/>
<dbReference type="GO" id="GO:0090537">
    <property type="term" value="C:CERF complex"/>
    <property type="evidence" value="ECO:0007669"/>
    <property type="project" value="InterPro"/>
</dbReference>
<name>C4WWB3_ACYPI</name>
<sequence length="187" mass="22191">MDDIHSWWEVPSIAHFCSLFRVSFDLLDFDIEDLEAALLTDGTEDNGNSLLQELIARLLSGCFGNNSISTFNYQMFLRRLFREKCKEYNFQNPFNSDIDFQFLPLRTKVEILHALCDFRLDADDVMESLKNLDSDSLRVHPLGYDENKSAYWYFYGTRLYREDYEKVVPKKKKKKARLDPNVLFFFF</sequence>
<protein>
    <submittedName>
        <fullName evidence="1">ACYPI004988 protein</fullName>
    </submittedName>
</protein>
<dbReference type="PANTHER" id="PTHR47092">
    <property type="entry name" value="CAT EYE SYNDROME CRITICAL REGION PROTEIN 2"/>
    <property type="match status" value="1"/>
</dbReference>
<dbReference type="AlphaFoldDB" id="C4WWB3"/>
<evidence type="ECO:0000313" key="1">
    <source>
        <dbReference type="EMBL" id="BAH72183.1"/>
    </source>
</evidence>
<dbReference type="InterPro" id="IPR029614">
    <property type="entry name" value="CECR2"/>
</dbReference>
<reference evidence="1" key="1">
    <citation type="submission" date="2009-06" db="EMBL/GenBank/DDBJ databases">
        <title>A full-length cDNA resource of the pea aphid, Acyrthosiphon pisum.</title>
        <authorList>
            <person name="Shigenobu S."/>
            <person name="Nakabachi A."/>
            <person name="Richards S."/>
        </authorList>
    </citation>
    <scope>NUCLEOTIDE SEQUENCE</scope>
    <source>
        <strain evidence="1">LSR1</strain>
        <tissue evidence="1">Whole body</tissue>
    </source>
</reference>
<dbReference type="PANTHER" id="PTHR47092:SF1">
    <property type="entry name" value="CHROMATIN REMODELING REGULATOR CECR2"/>
    <property type="match status" value="1"/>
</dbReference>
<organism evidence="1">
    <name type="scientific">Acyrthosiphon pisum</name>
    <name type="common">Pea aphid</name>
    <dbReference type="NCBI Taxonomy" id="7029"/>
    <lineage>
        <taxon>Eukaryota</taxon>
        <taxon>Metazoa</taxon>
        <taxon>Ecdysozoa</taxon>
        <taxon>Arthropoda</taxon>
        <taxon>Hexapoda</taxon>
        <taxon>Insecta</taxon>
        <taxon>Pterygota</taxon>
        <taxon>Neoptera</taxon>
        <taxon>Paraneoptera</taxon>
        <taxon>Hemiptera</taxon>
        <taxon>Sternorrhyncha</taxon>
        <taxon>Aphidomorpha</taxon>
        <taxon>Aphidoidea</taxon>
        <taxon>Aphididae</taxon>
        <taxon>Macrosiphini</taxon>
        <taxon>Acyrthosiphon</taxon>
    </lineage>
</organism>
<dbReference type="GO" id="GO:0006338">
    <property type="term" value="P:chromatin remodeling"/>
    <property type="evidence" value="ECO:0007669"/>
    <property type="project" value="InterPro"/>
</dbReference>
<dbReference type="OrthoDB" id="303107at2759"/>
<gene>
    <name evidence="1" type="primary">ACYPI004988</name>
</gene>